<evidence type="ECO:0000313" key="14">
    <source>
        <dbReference type="EMBL" id="KNC94685.1"/>
    </source>
</evidence>
<dbReference type="SUPFAM" id="SSF56935">
    <property type="entry name" value="Porins"/>
    <property type="match status" value="1"/>
</dbReference>
<evidence type="ECO:0000256" key="3">
    <source>
        <dbReference type="ARBA" id="ARBA00011233"/>
    </source>
</evidence>
<dbReference type="InterPro" id="IPR050298">
    <property type="entry name" value="Gram-neg_bact_OMP"/>
</dbReference>
<evidence type="ECO:0000256" key="5">
    <source>
        <dbReference type="ARBA" id="ARBA00022452"/>
    </source>
</evidence>
<dbReference type="InterPro" id="IPR001897">
    <property type="entry name" value="Porin_gammaproteobac"/>
</dbReference>
<dbReference type="GO" id="GO:0015288">
    <property type="term" value="F:porin activity"/>
    <property type="evidence" value="ECO:0007669"/>
    <property type="project" value="UniProtKB-KW"/>
</dbReference>
<comment type="subunit">
    <text evidence="3">Homotrimer.</text>
</comment>
<feature type="chain" id="PRO_5005539277" evidence="12">
    <location>
        <begin position="23"/>
        <end position="349"/>
    </location>
</feature>
<evidence type="ECO:0000256" key="1">
    <source>
        <dbReference type="ARBA" id="ARBA00004571"/>
    </source>
</evidence>
<dbReference type="GO" id="GO:0046930">
    <property type="term" value="C:pore complex"/>
    <property type="evidence" value="ECO:0007669"/>
    <property type="project" value="UniProtKB-KW"/>
</dbReference>
<dbReference type="EMBL" id="JNGI01000021">
    <property type="protein sequence ID" value="KNC94685.1"/>
    <property type="molecule type" value="Genomic_DNA"/>
</dbReference>
<evidence type="ECO:0000259" key="13">
    <source>
        <dbReference type="Pfam" id="PF13609"/>
    </source>
</evidence>
<dbReference type="Gene3D" id="2.40.160.10">
    <property type="entry name" value="Porin"/>
    <property type="match status" value="1"/>
</dbReference>
<keyword evidence="7 12" id="KW-0732">Signal</keyword>
<dbReference type="GO" id="GO:0034220">
    <property type="term" value="P:monoatomic ion transmembrane transport"/>
    <property type="evidence" value="ECO:0007669"/>
    <property type="project" value="InterPro"/>
</dbReference>
<dbReference type="InterPro" id="IPR033900">
    <property type="entry name" value="Gram_neg_porin_domain"/>
</dbReference>
<evidence type="ECO:0000256" key="6">
    <source>
        <dbReference type="ARBA" id="ARBA00022692"/>
    </source>
</evidence>
<accession>A0A0L0GZR3</accession>
<dbReference type="RefSeq" id="WP_049847315.1">
    <property type="nucleotide sequence ID" value="NZ_JNGH01000032.1"/>
</dbReference>
<dbReference type="GO" id="GO:0009279">
    <property type="term" value="C:cell outer membrane"/>
    <property type="evidence" value="ECO:0007669"/>
    <property type="project" value="UniProtKB-SubCell"/>
</dbReference>
<sequence>MSIKAKTLLFIALSGASTSALAISVYKDKATTLDIYGRIEWQLANGDASFANDDSRSQIGGRLGVYLTRDLSLLEDTKLVGRLEWQVRTEKDDNKTNDNDLDARYAYLGLSHAKYGELIAGRTKNPLYQVMRMTDKYKNFTPNVYNYGITTIDDSYQFNRQDGTLQWNGDFSGHQVQLAHVFGNGNSDNDALDNGMMASYRKMIKIGDVKITPAIAASQYNRQDGVKTTDGRRKHSQVMGGLQLDYSDLSLAVTAGKVSIERDNKSDNDYTSFDSVASYQFTREFKVLGGYSVLDEADEDVYEHEGWRIESQLTLAKNVYLSATYLKTLASKNEKINDDAVIVGLRYDF</sequence>
<keyword evidence="8" id="KW-0406">Ion transport</keyword>
<evidence type="ECO:0000256" key="2">
    <source>
        <dbReference type="ARBA" id="ARBA00007539"/>
    </source>
</evidence>
<keyword evidence="10" id="KW-0472">Membrane</keyword>
<evidence type="ECO:0000256" key="10">
    <source>
        <dbReference type="ARBA" id="ARBA00023136"/>
    </source>
</evidence>
<proteinExistence type="inferred from homology"/>
<name>A0A0L0GZR3_9ENTR</name>
<evidence type="ECO:0000256" key="12">
    <source>
        <dbReference type="SAM" id="SignalP"/>
    </source>
</evidence>
<keyword evidence="11" id="KW-0998">Cell outer membrane</keyword>
<dbReference type="PANTHER" id="PTHR34501:SF9">
    <property type="entry name" value="MAJOR OUTER MEMBRANE PROTEIN P.IA"/>
    <property type="match status" value="1"/>
</dbReference>
<comment type="caution">
    <text evidence="14">The sequence shown here is derived from an EMBL/GenBank/DDBJ whole genome shotgun (WGS) entry which is preliminary data.</text>
</comment>
<feature type="signal peptide" evidence="12">
    <location>
        <begin position="1"/>
        <end position="22"/>
    </location>
</feature>
<gene>
    <name evidence="14" type="ORF">GM31_12850</name>
</gene>
<comment type="similarity">
    <text evidence="2">Belongs to the Gram-negative porin family.</text>
</comment>
<dbReference type="AlphaFoldDB" id="A0A0L0GZR3"/>
<keyword evidence="9" id="KW-0626">Porin</keyword>
<dbReference type="CDD" id="cd00342">
    <property type="entry name" value="gram_neg_porins"/>
    <property type="match status" value="1"/>
</dbReference>
<comment type="subcellular location">
    <subcellularLocation>
        <location evidence="1">Cell outer membrane</location>
        <topology evidence="1">Multi-pass membrane protein</topology>
    </subcellularLocation>
</comment>
<dbReference type="OrthoDB" id="784582at2"/>
<dbReference type="PRINTS" id="PR00183">
    <property type="entry name" value="ECOLIPORIN"/>
</dbReference>
<evidence type="ECO:0000256" key="11">
    <source>
        <dbReference type="ARBA" id="ARBA00023237"/>
    </source>
</evidence>
<dbReference type="Proteomes" id="UP000037393">
    <property type="component" value="Unassembled WGS sequence"/>
</dbReference>
<keyword evidence="4" id="KW-0813">Transport</keyword>
<feature type="domain" description="Porin" evidence="13">
    <location>
        <begin position="12"/>
        <end position="325"/>
    </location>
</feature>
<dbReference type="Pfam" id="PF13609">
    <property type="entry name" value="Porin_4"/>
    <property type="match status" value="1"/>
</dbReference>
<reference evidence="14 15" key="1">
    <citation type="journal article" date="2015" name="Appl. Environ. Microbiol.">
        <title>The Enterobacterium Trabulsiella odontotermitis Presents Novel Adaptations Related to Its Association with Fungus-Growing Termites.</title>
        <authorList>
            <person name="Sapountzis P."/>
            <person name="Gruntjes T."/>
            <person name="Otani S."/>
            <person name="Estevez J."/>
            <person name="da Costa R.R."/>
            <person name="Plunkett G.3rd."/>
            <person name="Perna N.T."/>
            <person name="Poulsen M."/>
        </authorList>
    </citation>
    <scope>NUCLEOTIDE SEQUENCE [LARGE SCALE GENOMIC DNA]</scope>
    <source>
        <strain evidence="14 15">12</strain>
    </source>
</reference>
<protein>
    <submittedName>
        <fullName evidence="14">Membrane protein</fullName>
    </submittedName>
</protein>
<keyword evidence="6" id="KW-0812">Transmembrane</keyword>
<keyword evidence="5" id="KW-1134">Transmembrane beta strand</keyword>
<keyword evidence="15" id="KW-1185">Reference proteome</keyword>
<dbReference type="PATRIC" id="fig|379893.3.peg.3454"/>
<organism evidence="14 15">
    <name type="scientific">Trabulsiella odontotermitis</name>
    <dbReference type="NCBI Taxonomy" id="379893"/>
    <lineage>
        <taxon>Bacteria</taxon>
        <taxon>Pseudomonadati</taxon>
        <taxon>Pseudomonadota</taxon>
        <taxon>Gammaproteobacteria</taxon>
        <taxon>Enterobacterales</taxon>
        <taxon>Enterobacteriaceae</taxon>
        <taxon>Trabulsiella</taxon>
    </lineage>
</organism>
<evidence type="ECO:0000256" key="7">
    <source>
        <dbReference type="ARBA" id="ARBA00022729"/>
    </source>
</evidence>
<evidence type="ECO:0000256" key="9">
    <source>
        <dbReference type="ARBA" id="ARBA00023114"/>
    </source>
</evidence>
<evidence type="ECO:0000256" key="4">
    <source>
        <dbReference type="ARBA" id="ARBA00022448"/>
    </source>
</evidence>
<dbReference type="InterPro" id="IPR023614">
    <property type="entry name" value="Porin_dom_sf"/>
</dbReference>
<evidence type="ECO:0000256" key="8">
    <source>
        <dbReference type="ARBA" id="ARBA00023065"/>
    </source>
</evidence>
<evidence type="ECO:0000313" key="15">
    <source>
        <dbReference type="Proteomes" id="UP000037393"/>
    </source>
</evidence>
<dbReference type="PANTHER" id="PTHR34501">
    <property type="entry name" value="PROTEIN YDDL-RELATED"/>
    <property type="match status" value="1"/>
</dbReference>